<reference evidence="1 2" key="1">
    <citation type="submission" date="2019-04" db="EMBL/GenBank/DDBJ databases">
        <title>Friends and foes A comparative genomics study of 23 Aspergillus species from section Flavi.</title>
        <authorList>
            <consortium name="DOE Joint Genome Institute"/>
            <person name="Kjaerbolling I."/>
            <person name="Vesth T."/>
            <person name="Frisvad J.C."/>
            <person name="Nybo J.L."/>
            <person name="Theobald S."/>
            <person name="Kildgaard S."/>
            <person name="Isbrandt T."/>
            <person name="Kuo A."/>
            <person name="Sato A."/>
            <person name="Lyhne E.K."/>
            <person name="Kogle M.E."/>
            <person name="Wiebenga A."/>
            <person name="Kun R.S."/>
            <person name="Lubbers R.J."/>
            <person name="Makela M.R."/>
            <person name="Barry K."/>
            <person name="Chovatia M."/>
            <person name="Clum A."/>
            <person name="Daum C."/>
            <person name="Haridas S."/>
            <person name="He G."/>
            <person name="LaButti K."/>
            <person name="Lipzen A."/>
            <person name="Mondo S."/>
            <person name="Riley R."/>
            <person name="Salamov A."/>
            <person name="Simmons B.A."/>
            <person name="Magnuson J.K."/>
            <person name="Henrissat B."/>
            <person name="Mortensen U.H."/>
            <person name="Larsen T.O."/>
            <person name="Devries R.P."/>
            <person name="Grigoriev I.V."/>
            <person name="Machida M."/>
            <person name="Baker S.E."/>
            <person name="Andersen M.R."/>
        </authorList>
    </citation>
    <scope>NUCLEOTIDE SEQUENCE [LARGE SCALE GENOMIC DNA]</scope>
    <source>
        <strain evidence="1 2">CBS 117626</strain>
    </source>
</reference>
<evidence type="ECO:0000313" key="2">
    <source>
        <dbReference type="Proteomes" id="UP000326950"/>
    </source>
</evidence>
<name>A0A5N6UAU8_ASPTM</name>
<dbReference type="Proteomes" id="UP000326950">
    <property type="component" value="Unassembled WGS sequence"/>
</dbReference>
<gene>
    <name evidence="1" type="ORF">BDV40DRAFT_306737</name>
</gene>
<dbReference type="EMBL" id="ML738809">
    <property type="protein sequence ID" value="KAE8155714.1"/>
    <property type="molecule type" value="Genomic_DNA"/>
</dbReference>
<sequence>MPSKNPFKKLAEMLKKVKAFFEPRKYLHEGISLEELESLIKASDNIIDHLKREHTSTAYSNVSMEDVEKHFGIPKTPVLMSFMSWEIPLQATLVKDLNDLSIVTDDSLENKALARVRIIHVFN</sequence>
<evidence type="ECO:0000313" key="1">
    <source>
        <dbReference type="EMBL" id="KAE8155714.1"/>
    </source>
</evidence>
<accession>A0A5N6UAU8</accession>
<dbReference type="AlphaFoldDB" id="A0A5N6UAU8"/>
<proteinExistence type="predicted"/>
<keyword evidence="2" id="KW-1185">Reference proteome</keyword>
<dbReference type="OrthoDB" id="2103397at2759"/>
<protein>
    <submittedName>
        <fullName evidence="1">Uncharacterized protein</fullName>
    </submittedName>
</protein>
<organism evidence="1 2">
    <name type="scientific">Aspergillus tamarii</name>
    <dbReference type="NCBI Taxonomy" id="41984"/>
    <lineage>
        <taxon>Eukaryota</taxon>
        <taxon>Fungi</taxon>
        <taxon>Dikarya</taxon>
        <taxon>Ascomycota</taxon>
        <taxon>Pezizomycotina</taxon>
        <taxon>Eurotiomycetes</taxon>
        <taxon>Eurotiomycetidae</taxon>
        <taxon>Eurotiales</taxon>
        <taxon>Aspergillaceae</taxon>
        <taxon>Aspergillus</taxon>
        <taxon>Aspergillus subgen. Circumdati</taxon>
    </lineage>
</organism>